<evidence type="ECO:0000313" key="2">
    <source>
        <dbReference type="EMBL" id="MBR7839411.1"/>
    </source>
</evidence>
<dbReference type="Proteomes" id="UP000675781">
    <property type="component" value="Unassembled WGS sequence"/>
</dbReference>
<name>A0A941IWH6_9ACTN</name>
<evidence type="ECO:0000313" key="3">
    <source>
        <dbReference type="Proteomes" id="UP000675781"/>
    </source>
</evidence>
<dbReference type="EMBL" id="JAGSOG010000443">
    <property type="protein sequence ID" value="MBR7839411.1"/>
    <property type="molecule type" value="Genomic_DNA"/>
</dbReference>
<feature type="compositionally biased region" description="Basic residues" evidence="1">
    <location>
        <begin position="42"/>
        <end position="53"/>
    </location>
</feature>
<comment type="caution">
    <text evidence="2">The sequence shown here is derived from an EMBL/GenBank/DDBJ whole genome shotgun (WGS) entry which is preliminary data.</text>
</comment>
<protein>
    <submittedName>
        <fullName evidence="2">Uncharacterized protein</fullName>
    </submittedName>
</protein>
<evidence type="ECO:0000256" key="1">
    <source>
        <dbReference type="SAM" id="MobiDB-lite"/>
    </source>
</evidence>
<proteinExistence type="predicted"/>
<organism evidence="2 3">
    <name type="scientific">Actinospica durhamensis</name>
    <dbReference type="NCBI Taxonomy" id="1508375"/>
    <lineage>
        <taxon>Bacteria</taxon>
        <taxon>Bacillati</taxon>
        <taxon>Actinomycetota</taxon>
        <taxon>Actinomycetes</taxon>
        <taxon>Catenulisporales</taxon>
        <taxon>Actinospicaceae</taxon>
        <taxon>Actinospica</taxon>
    </lineage>
</organism>
<feature type="compositionally biased region" description="Basic and acidic residues" evidence="1">
    <location>
        <begin position="29"/>
        <end position="41"/>
    </location>
</feature>
<keyword evidence="3" id="KW-1185">Reference proteome</keyword>
<gene>
    <name evidence="2" type="ORF">KDL01_39495</name>
</gene>
<dbReference type="AlphaFoldDB" id="A0A941IWH6"/>
<feature type="region of interest" description="Disordered" evidence="1">
    <location>
        <begin position="24"/>
        <end position="53"/>
    </location>
</feature>
<reference evidence="2" key="1">
    <citation type="submission" date="2021-04" db="EMBL/GenBank/DDBJ databases">
        <title>Genome based classification of Actinospica acidithermotolerans sp. nov., an actinobacterium isolated from an Indonesian hot spring.</title>
        <authorList>
            <person name="Kusuma A.B."/>
            <person name="Putra K.E."/>
            <person name="Nafisah S."/>
            <person name="Loh J."/>
            <person name="Nouioui I."/>
            <person name="Goodfellow M."/>
        </authorList>
    </citation>
    <scope>NUCLEOTIDE SEQUENCE</scope>
    <source>
        <strain evidence="2">CSCA 57</strain>
    </source>
</reference>
<sequence length="53" mass="6249">MAIYPVLYGSGAALARRGRRARLPVPTVRDAKRAARRETRRALKRERRRHRPR</sequence>
<accession>A0A941IWH6</accession>
<dbReference type="RefSeq" id="WP_212533848.1">
    <property type="nucleotide sequence ID" value="NZ_JAGSOG010000443.1"/>
</dbReference>